<organism evidence="2">
    <name type="scientific">uncultured Anaerotruncus sp</name>
    <dbReference type="NCBI Taxonomy" id="905011"/>
    <lineage>
        <taxon>Bacteria</taxon>
        <taxon>Bacillati</taxon>
        <taxon>Bacillota</taxon>
        <taxon>Clostridia</taxon>
        <taxon>Eubacteriales</taxon>
        <taxon>Oscillospiraceae</taxon>
        <taxon>Anaerotruncus</taxon>
        <taxon>environmental samples</taxon>
    </lineage>
</organism>
<sequence>MTTPCTRQEALEHLKEHVHTDSLMKHSLAVEASMRHFARYYGEDEEYWGMVGLLHDIDYGEFPEEHLDHAPEMLRGYGFDEAFIRHVLSHGYNLRNQVEPIHPMEKVLYTVDELSGFITACALVRPSKSVLDLEVKSVKKKFKQDSFAAAVNRGVIQDGADRMGMPLEEVMAETILGLREAADALDLGMHSAQ</sequence>
<dbReference type="InterPro" id="IPR003607">
    <property type="entry name" value="HD/PDEase_dom"/>
</dbReference>
<name>A0A6N2TNR8_9FIRM</name>
<accession>A0A6N2TNR8</accession>
<dbReference type="AlphaFoldDB" id="A0A6N2TNR8"/>
<dbReference type="Gene3D" id="1.10.3210.10">
    <property type="entry name" value="Hypothetical protein af1432"/>
    <property type="match status" value="1"/>
</dbReference>
<dbReference type="EMBL" id="CACRSL010000003">
    <property type="protein sequence ID" value="VYT07460.1"/>
    <property type="molecule type" value="Genomic_DNA"/>
</dbReference>
<dbReference type="InterPro" id="IPR006675">
    <property type="entry name" value="HDIG_dom"/>
</dbReference>
<dbReference type="SUPFAM" id="SSF109604">
    <property type="entry name" value="HD-domain/PDEase-like"/>
    <property type="match status" value="1"/>
</dbReference>
<dbReference type="PANTHER" id="PTHR38659:SF2">
    <property type="entry name" value="HDIG DOMAIN PROTEIN"/>
    <property type="match status" value="1"/>
</dbReference>
<proteinExistence type="predicted"/>
<reference evidence="2" key="1">
    <citation type="submission" date="2019-11" db="EMBL/GenBank/DDBJ databases">
        <authorList>
            <person name="Feng L."/>
        </authorList>
    </citation>
    <scope>NUCLEOTIDE SEQUENCE</scope>
    <source>
        <strain evidence="2">AundefinedLFYP135</strain>
    </source>
</reference>
<evidence type="ECO:0000313" key="2">
    <source>
        <dbReference type="EMBL" id="VYT07460.1"/>
    </source>
</evidence>
<dbReference type="InterPro" id="IPR006674">
    <property type="entry name" value="HD_domain"/>
</dbReference>
<dbReference type="CDD" id="cd00077">
    <property type="entry name" value="HDc"/>
    <property type="match status" value="1"/>
</dbReference>
<dbReference type="NCBIfam" id="TIGR00277">
    <property type="entry name" value="HDIG"/>
    <property type="match status" value="1"/>
</dbReference>
<dbReference type="SMART" id="SM00471">
    <property type="entry name" value="HDc"/>
    <property type="match status" value="1"/>
</dbReference>
<feature type="domain" description="HD/PDEase" evidence="1">
    <location>
        <begin position="19"/>
        <end position="126"/>
    </location>
</feature>
<evidence type="ECO:0000259" key="1">
    <source>
        <dbReference type="SMART" id="SM00471"/>
    </source>
</evidence>
<dbReference type="PANTHER" id="PTHR38659">
    <property type="entry name" value="METAL-DEPENDENT PHOSPHOHYDROLASE"/>
    <property type="match status" value="1"/>
</dbReference>
<gene>
    <name evidence="2" type="ORF">AULFYP135_01534</name>
</gene>
<dbReference type="Pfam" id="PF01966">
    <property type="entry name" value="HD"/>
    <property type="match status" value="1"/>
</dbReference>
<protein>
    <submittedName>
        <fullName evidence="2">HD domain protein</fullName>
    </submittedName>
</protein>